<organism evidence="2">
    <name type="scientific">Brachypodium distachyon</name>
    <name type="common">Purple false brome</name>
    <name type="synonym">Trachynia distachya</name>
    <dbReference type="NCBI Taxonomy" id="15368"/>
    <lineage>
        <taxon>Eukaryota</taxon>
        <taxon>Viridiplantae</taxon>
        <taxon>Streptophyta</taxon>
        <taxon>Embryophyta</taxon>
        <taxon>Tracheophyta</taxon>
        <taxon>Spermatophyta</taxon>
        <taxon>Magnoliopsida</taxon>
        <taxon>Liliopsida</taxon>
        <taxon>Poales</taxon>
        <taxon>Poaceae</taxon>
        <taxon>BOP clade</taxon>
        <taxon>Pooideae</taxon>
        <taxon>Stipodae</taxon>
        <taxon>Brachypodieae</taxon>
        <taxon>Brachypodium</taxon>
    </lineage>
</organism>
<reference evidence="2 3" key="1">
    <citation type="journal article" date="2010" name="Nature">
        <title>Genome sequencing and analysis of the model grass Brachypodium distachyon.</title>
        <authorList>
            <consortium name="International Brachypodium Initiative"/>
        </authorList>
    </citation>
    <scope>NUCLEOTIDE SEQUENCE [LARGE SCALE GENOMIC DNA]</scope>
    <source>
        <strain evidence="2 3">Bd21</strain>
    </source>
</reference>
<dbReference type="AlphaFoldDB" id="A0A2K2CMM3"/>
<proteinExistence type="predicted"/>
<feature type="domain" description="Reverse transcriptase zinc-binding" evidence="1">
    <location>
        <begin position="144"/>
        <end position="245"/>
    </location>
</feature>
<name>A0A2K2CMM3_BRADI</name>
<sequence>MSCREVLGQIALLARQAWRILHDPSSLSARVLKAKYFPDSELLEADLGSSPSHGLIKRIGSGKETRIWWDNWLPRDSLLRPVGRKSANPPKLVSDLINADRCWDVAKLNEHFFPMDVDVIMNIPLGTTTRSDFWAWHFEKTGVFSVRSAYRMLAHTRSRREDWIEHRAGASDVVGLQKKWNLLWKMHVPAKLKVFTRRLAKNSIPTDAVRFRRNMAQSSICQICHAAKDTWRHALIDCTMAKCIWALLDEQEVSESVDHFCIYSAILGGSFSNGSCH</sequence>
<dbReference type="InParanoid" id="A0A2K2CMM3"/>
<reference evidence="3" key="3">
    <citation type="submission" date="2018-08" db="UniProtKB">
        <authorList>
            <consortium name="EnsemblPlants"/>
        </authorList>
    </citation>
    <scope>IDENTIFICATION</scope>
    <source>
        <strain evidence="3">cv. Bd21</strain>
    </source>
</reference>
<dbReference type="Proteomes" id="UP000008810">
    <property type="component" value="Chromosome 4"/>
</dbReference>
<evidence type="ECO:0000313" key="4">
    <source>
        <dbReference type="Proteomes" id="UP000008810"/>
    </source>
</evidence>
<evidence type="ECO:0000259" key="1">
    <source>
        <dbReference type="Pfam" id="PF13966"/>
    </source>
</evidence>
<dbReference type="EnsemblPlants" id="PNT63269">
    <property type="protein sequence ID" value="PNT63269"/>
    <property type="gene ID" value="BRADI_4g13587v3"/>
</dbReference>
<dbReference type="OrthoDB" id="678303at2759"/>
<keyword evidence="4" id="KW-1185">Reference proteome</keyword>
<dbReference type="InterPro" id="IPR026960">
    <property type="entry name" value="RVT-Znf"/>
</dbReference>
<dbReference type="Pfam" id="PF13966">
    <property type="entry name" value="zf-RVT"/>
    <property type="match status" value="1"/>
</dbReference>
<dbReference type="Gramene" id="PNT63269">
    <property type="protein sequence ID" value="PNT63269"/>
    <property type="gene ID" value="BRADI_4g13587v3"/>
</dbReference>
<dbReference type="EMBL" id="CM000883">
    <property type="protein sequence ID" value="PNT63269.1"/>
    <property type="molecule type" value="Genomic_DNA"/>
</dbReference>
<evidence type="ECO:0000313" key="3">
    <source>
        <dbReference type="EnsemblPlants" id="PNT63269"/>
    </source>
</evidence>
<evidence type="ECO:0000313" key="2">
    <source>
        <dbReference type="EMBL" id="PNT63269.1"/>
    </source>
</evidence>
<reference evidence="2" key="2">
    <citation type="submission" date="2017-06" db="EMBL/GenBank/DDBJ databases">
        <title>WGS assembly of Brachypodium distachyon.</title>
        <authorList>
            <consortium name="The International Brachypodium Initiative"/>
            <person name="Lucas S."/>
            <person name="Harmon-Smith M."/>
            <person name="Lail K."/>
            <person name="Tice H."/>
            <person name="Grimwood J."/>
            <person name="Bruce D."/>
            <person name="Barry K."/>
            <person name="Shu S."/>
            <person name="Lindquist E."/>
            <person name="Wang M."/>
            <person name="Pitluck S."/>
            <person name="Vogel J.P."/>
            <person name="Garvin D.F."/>
            <person name="Mockler T.C."/>
            <person name="Schmutz J."/>
            <person name="Rokhsar D."/>
            <person name="Bevan M.W."/>
        </authorList>
    </citation>
    <scope>NUCLEOTIDE SEQUENCE</scope>
    <source>
        <strain evidence="2">Bd21</strain>
    </source>
</reference>
<accession>A0A2K2CMM3</accession>
<gene>
    <name evidence="2" type="ORF">BRADI_4g13587v3</name>
</gene>
<protein>
    <recommendedName>
        <fullName evidence="1">Reverse transcriptase zinc-binding domain-containing protein</fullName>
    </recommendedName>
</protein>